<dbReference type="SUPFAM" id="SSF110857">
    <property type="entry name" value="Gamma-glutamyl cyclotransferase-like"/>
    <property type="match status" value="1"/>
</dbReference>
<dbReference type="CDD" id="cd06661">
    <property type="entry name" value="GGCT_like"/>
    <property type="match status" value="1"/>
</dbReference>
<accession>A0A813V5H8</accession>
<dbReference type="PANTHER" id="PTHR12935">
    <property type="entry name" value="GAMMA-GLUTAMYLCYCLOTRANSFERASE"/>
    <property type="match status" value="1"/>
</dbReference>
<dbReference type="InterPro" id="IPR013024">
    <property type="entry name" value="GGCT-like"/>
</dbReference>
<dbReference type="InterPro" id="IPR017939">
    <property type="entry name" value="G-Glutamylcylcotransferase"/>
</dbReference>
<protein>
    <recommendedName>
        <fullName evidence="1">gamma-glutamylcyclotransferase</fullName>
        <ecNumber evidence="1">4.3.2.9</ecNumber>
    </recommendedName>
</protein>
<feature type="binding site" evidence="4">
    <location>
        <position position="170"/>
    </location>
    <ligand>
        <name>substrate</name>
    </ligand>
</feature>
<feature type="active site" description="Proton acceptor" evidence="3">
    <location>
        <position position="131"/>
    </location>
</feature>
<dbReference type="PANTHER" id="PTHR12935:SF0">
    <property type="entry name" value="GAMMA-GLUTAMYLCYCLOTRANSFERASE"/>
    <property type="match status" value="1"/>
</dbReference>
<sequence length="341" mass="39354">MTNTLHRLNSSTSEANFKLSCDVVHSKIIRHDQSLIDSILAHDNPQEPIITLPDGQKYFWYLAIGSMNNPISLYLRDLIPIISYPAICLNHRVIFRGVGGMADIESCEGSEFDGVVHLLSEEQMNRLDKMEMSYERIIVPVVNYQNQSHSAYAYKMTITSHPDNLPSERYLDIIVKGCEYYGVRPDYIKRLREEQAVTPRKEPHMYQSINDVPSDVLYTIDDLVKHNGSDPNYAIWICINGKILEHVGLPPSDSPEYEAQKQFHTIIQSRFAGREADFEIAKAIYEPLHKLPLNEEDLTDEHRAMLEDHHLSMRSRNDQNNKYWKPIGRLRRSNKITNSSL</sequence>
<evidence type="ECO:0000256" key="1">
    <source>
        <dbReference type="ARBA" id="ARBA00012346"/>
    </source>
</evidence>
<comment type="caution">
    <text evidence="5">The sequence shown here is derived from an EMBL/GenBank/DDBJ whole genome shotgun (WGS) entry which is preliminary data.</text>
</comment>
<keyword evidence="2" id="KW-0456">Lyase</keyword>
<dbReference type="GO" id="GO:0003839">
    <property type="term" value="F:gamma-glutamylcyclotransferase activity"/>
    <property type="evidence" value="ECO:0007669"/>
    <property type="project" value="UniProtKB-EC"/>
</dbReference>
<proteinExistence type="predicted"/>
<evidence type="ECO:0000313" key="5">
    <source>
        <dbReference type="EMBL" id="CAF0833158.1"/>
    </source>
</evidence>
<dbReference type="Pfam" id="PF13772">
    <property type="entry name" value="AIG2_2"/>
    <property type="match status" value="1"/>
</dbReference>
<dbReference type="AlphaFoldDB" id="A0A813V5H8"/>
<dbReference type="Gene3D" id="3.10.490.10">
    <property type="entry name" value="Gamma-glutamyl cyclotransferase-like"/>
    <property type="match status" value="1"/>
</dbReference>
<organism evidence="5 7">
    <name type="scientific">Adineta steineri</name>
    <dbReference type="NCBI Taxonomy" id="433720"/>
    <lineage>
        <taxon>Eukaryota</taxon>
        <taxon>Metazoa</taxon>
        <taxon>Spiralia</taxon>
        <taxon>Gnathifera</taxon>
        <taxon>Rotifera</taxon>
        <taxon>Eurotatoria</taxon>
        <taxon>Bdelloidea</taxon>
        <taxon>Adinetida</taxon>
        <taxon>Adinetidae</taxon>
        <taxon>Adineta</taxon>
    </lineage>
</organism>
<evidence type="ECO:0000313" key="6">
    <source>
        <dbReference type="EMBL" id="CAF4012887.1"/>
    </source>
</evidence>
<gene>
    <name evidence="5" type="ORF">IZO911_LOCUS8644</name>
    <name evidence="6" type="ORF">KXQ929_LOCUS29187</name>
</gene>
<name>A0A813V5H8_9BILA</name>
<dbReference type="Proteomes" id="UP000663860">
    <property type="component" value="Unassembled WGS sequence"/>
</dbReference>
<dbReference type="EMBL" id="CAJOBB010002987">
    <property type="protein sequence ID" value="CAF4012887.1"/>
    <property type="molecule type" value="Genomic_DNA"/>
</dbReference>
<dbReference type="EC" id="4.3.2.9" evidence="1"/>
<dbReference type="InterPro" id="IPR036568">
    <property type="entry name" value="GGCT-like_sf"/>
</dbReference>
<reference evidence="5" key="1">
    <citation type="submission" date="2021-02" db="EMBL/GenBank/DDBJ databases">
        <authorList>
            <person name="Nowell W R."/>
        </authorList>
    </citation>
    <scope>NUCLEOTIDE SEQUENCE</scope>
</reference>
<dbReference type="Proteomes" id="UP000663868">
    <property type="component" value="Unassembled WGS sequence"/>
</dbReference>
<evidence type="ECO:0000256" key="4">
    <source>
        <dbReference type="PIRSR" id="PIRSR617939-2"/>
    </source>
</evidence>
<dbReference type="EMBL" id="CAJNOE010000059">
    <property type="protein sequence ID" value="CAF0833158.1"/>
    <property type="molecule type" value="Genomic_DNA"/>
</dbReference>
<evidence type="ECO:0000313" key="7">
    <source>
        <dbReference type="Proteomes" id="UP000663860"/>
    </source>
</evidence>
<evidence type="ECO:0000256" key="2">
    <source>
        <dbReference type="ARBA" id="ARBA00023239"/>
    </source>
</evidence>
<evidence type="ECO:0000256" key="3">
    <source>
        <dbReference type="PIRSR" id="PIRSR617939-1"/>
    </source>
</evidence>